<dbReference type="PANTHER" id="PTHR23124:SF44">
    <property type="entry name" value="C-TYPE LECTIN DOMAIN-CONTAINING PROTEIN"/>
    <property type="match status" value="1"/>
</dbReference>
<dbReference type="CTD" id="191214"/>
<dbReference type="Bgee" id="WBGene00013931">
    <property type="expression patterns" value="Expressed in adult organism and 2 other cell types or tissues"/>
</dbReference>
<dbReference type="CDD" id="cd00037">
    <property type="entry name" value="CLECT"/>
    <property type="match status" value="1"/>
</dbReference>
<dbReference type="FunCoup" id="Q9XUI4">
    <property type="interactions" value="8"/>
</dbReference>
<accession>Q9XUI4</accession>
<dbReference type="HOGENOM" id="CLU_058687_1_0_1"/>
<dbReference type="WormBase" id="ZK39.6">
    <property type="protein sequence ID" value="CE19317"/>
    <property type="gene ID" value="WBGene00013931"/>
    <property type="gene designation" value="clec-97"/>
</dbReference>
<reference evidence="3 4" key="1">
    <citation type="journal article" date="1998" name="Science">
        <title>Genome sequence of the nematode C. elegans: a platform for investigating biology.</title>
        <authorList>
            <consortium name="The C. elegans sequencing consortium"/>
            <person name="Sulson J.E."/>
            <person name="Waterston R."/>
        </authorList>
    </citation>
    <scope>NUCLEOTIDE SEQUENCE [LARGE SCALE GENOMIC DNA]</scope>
    <source>
        <strain evidence="3 4">Bristol N2</strain>
    </source>
</reference>
<feature type="signal peptide" evidence="1">
    <location>
        <begin position="1"/>
        <end position="19"/>
    </location>
</feature>
<dbReference type="SMART" id="SM00034">
    <property type="entry name" value="CLECT"/>
    <property type="match status" value="1"/>
</dbReference>
<sequence length="192" mass="20583">MAMSLLLALSLLGVATVTSQTCDTGWQLFSRPSGEWCVKAFAGAYTQPLAQAQCISAGAILSGVQGHNEAAAFSNLGLTSLGNQSGSFWIGAHRITTCMTQIITAQCTPTNSFSWTDNSATRTDGFVWETQQPDNSDFNSSCAVILAANVPVMAAQRWWSPSKLDDHVCGYVDEDVSNPRRVRGYICGKFAT</sequence>
<gene>
    <name evidence="3 5" type="primary">clec-97</name>
    <name evidence="3" type="ORF">CELE_ZK39.6</name>
    <name evidence="5" type="ORF">ZK39.6</name>
</gene>
<dbReference type="InParanoid" id="Q9XUI4"/>
<keyword evidence="1" id="KW-0732">Signal</keyword>
<dbReference type="PhylomeDB" id="Q9XUI4"/>
<name>Q9XUI4_CAEEL</name>
<dbReference type="PROSITE" id="PS50041">
    <property type="entry name" value="C_TYPE_LECTIN_2"/>
    <property type="match status" value="1"/>
</dbReference>
<evidence type="ECO:0000256" key="1">
    <source>
        <dbReference type="SAM" id="SignalP"/>
    </source>
</evidence>
<feature type="chain" id="PRO_5004336724" evidence="1">
    <location>
        <begin position="20"/>
        <end position="192"/>
    </location>
</feature>
<dbReference type="InterPro" id="IPR016186">
    <property type="entry name" value="C-type_lectin-like/link_sf"/>
</dbReference>
<dbReference type="eggNOG" id="KOG4297">
    <property type="taxonomic scope" value="Eukaryota"/>
</dbReference>
<dbReference type="STRING" id="6239.ZK39.6.1"/>
<dbReference type="Gene3D" id="3.10.100.10">
    <property type="entry name" value="Mannose-Binding Protein A, subunit A"/>
    <property type="match status" value="1"/>
</dbReference>
<dbReference type="PANTHER" id="PTHR23124">
    <property type="entry name" value="C-TYPE LECTIN DOMAIN-CONTAINING PROTEIN-RELATED-RELATED"/>
    <property type="match status" value="1"/>
</dbReference>
<evidence type="ECO:0000259" key="2">
    <source>
        <dbReference type="PROSITE" id="PS50041"/>
    </source>
</evidence>
<dbReference type="KEGG" id="cel:CELE_ZK39.6"/>
<keyword evidence="4" id="KW-1185">Reference proteome</keyword>
<dbReference type="Proteomes" id="UP000001940">
    <property type="component" value="Chromosome I"/>
</dbReference>
<dbReference type="OrthoDB" id="5796004at2759"/>
<dbReference type="InterPro" id="IPR001304">
    <property type="entry name" value="C-type_lectin-like"/>
</dbReference>
<feature type="domain" description="C-type lectin" evidence="2">
    <location>
        <begin position="33"/>
        <end position="158"/>
    </location>
</feature>
<dbReference type="PIR" id="T27838">
    <property type="entry name" value="T27838"/>
</dbReference>
<dbReference type="EMBL" id="BX284601">
    <property type="protein sequence ID" value="CAB05016.3"/>
    <property type="molecule type" value="Genomic_DNA"/>
</dbReference>
<dbReference type="AlphaFoldDB" id="Q9XUI4"/>
<evidence type="ECO:0000313" key="4">
    <source>
        <dbReference type="Proteomes" id="UP000001940"/>
    </source>
</evidence>
<dbReference type="GeneID" id="191214"/>
<dbReference type="RefSeq" id="NP_492870.2">
    <property type="nucleotide sequence ID" value="NM_060469.7"/>
</dbReference>
<dbReference type="SMR" id="Q9XUI4"/>
<organism evidence="3 4">
    <name type="scientific">Caenorhabditis elegans</name>
    <dbReference type="NCBI Taxonomy" id="6239"/>
    <lineage>
        <taxon>Eukaryota</taxon>
        <taxon>Metazoa</taxon>
        <taxon>Ecdysozoa</taxon>
        <taxon>Nematoda</taxon>
        <taxon>Chromadorea</taxon>
        <taxon>Rhabditida</taxon>
        <taxon>Rhabditina</taxon>
        <taxon>Rhabditomorpha</taxon>
        <taxon>Rhabditoidea</taxon>
        <taxon>Rhabditidae</taxon>
        <taxon>Peloderinae</taxon>
        <taxon>Caenorhabditis</taxon>
    </lineage>
</organism>
<evidence type="ECO:0000313" key="3">
    <source>
        <dbReference type="EMBL" id="CAB05016.3"/>
    </source>
</evidence>
<proteinExistence type="predicted"/>
<dbReference type="UCSC" id="ZK39.6">
    <property type="organism name" value="c. elegans"/>
</dbReference>
<dbReference type="AGR" id="WB:WBGene00013931"/>
<dbReference type="InterPro" id="IPR016187">
    <property type="entry name" value="CTDL_fold"/>
</dbReference>
<evidence type="ECO:0000313" key="5">
    <source>
        <dbReference type="WormBase" id="ZK39.6"/>
    </source>
</evidence>
<protein>
    <submittedName>
        <fullName evidence="3">C-type lectin domain-containing protein</fullName>
    </submittedName>
</protein>
<dbReference type="PaxDb" id="6239-ZK39.6"/>
<dbReference type="SUPFAM" id="SSF56436">
    <property type="entry name" value="C-type lectin-like"/>
    <property type="match status" value="1"/>
</dbReference>